<organism evidence="1 2">
    <name type="scientific">Sphingobacterium kitahiroshimense</name>
    <dbReference type="NCBI Taxonomy" id="470446"/>
    <lineage>
        <taxon>Bacteria</taxon>
        <taxon>Pseudomonadati</taxon>
        <taxon>Bacteroidota</taxon>
        <taxon>Sphingobacteriia</taxon>
        <taxon>Sphingobacteriales</taxon>
        <taxon>Sphingobacteriaceae</taxon>
        <taxon>Sphingobacterium</taxon>
    </lineage>
</organism>
<dbReference type="Proteomes" id="UP001409291">
    <property type="component" value="Unassembled WGS sequence"/>
</dbReference>
<proteinExistence type="predicted"/>
<evidence type="ECO:0008006" key="3">
    <source>
        <dbReference type="Google" id="ProtNLM"/>
    </source>
</evidence>
<sequence>MKEIDESKIFIENLTNVLKQLTINKIKFNKALEWPANKVSNITKGSQAPLISDFTAVRKFFDLDPIFFLTKVLTPVEIENLSDKVVNIKNERNTSRYNSDERPILYIIVLLSEKYDTTNKFTKRQVIDLMPSQFANYSIEWEKTRLKDFVKKIGATETSEHIYQLSTELPMAMIQEAINSVGKDWLSGSEDNIK</sequence>
<accession>A0ABV0BVT3</accession>
<comment type="caution">
    <text evidence="1">The sequence shown here is derived from an EMBL/GenBank/DDBJ whole genome shotgun (WGS) entry which is preliminary data.</text>
</comment>
<name>A0ABV0BVT3_9SPHI</name>
<gene>
    <name evidence="1" type="ORF">ABE541_16705</name>
</gene>
<keyword evidence="2" id="KW-1185">Reference proteome</keyword>
<evidence type="ECO:0000313" key="2">
    <source>
        <dbReference type="Proteomes" id="UP001409291"/>
    </source>
</evidence>
<dbReference type="RefSeq" id="WP_346581768.1">
    <property type="nucleotide sequence ID" value="NZ_JBDJNQ010000008.1"/>
</dbReference>
<evidence type="ECO:0000313" key="1">
    <source>
        <dbReference type="EMBL" id="MEN5378905.1"/>
    </source>
</evidence>
<reference evidence="1 2" key="1">
    <citation type="submission" date="2024-04" db="EMBL/GenBank/DDBJ databases">
        <title>WGS of bacteria from Torrens River.</title>
        <authorList>
            <person name="Wyrsch E.R."/>
            <person name="Drigo B."/>
        </authorList>
    </citation>
    <scope>NUCLEOTIDE SEQUENCE [LARGE SCALE GENOMIC DNA]</scope>
    <source>
        <strain evidence="1 2">TWI391</strain>
    </source>
</reference>
<dbReference type="EMBL" id="JBDJNQ010000008">
    <property type="protein sequence ID" value="MEN5378905.1"/>
    <property type="molecule type" value="Genomic_DNA"/>
</dbReference>
<protein>
    <recommendedName>
        <fullName evidence="3">XRE family transcriptional regulator</fullName>
    </recommendedName>
</protein>